<comment type="caution">
    <text evidence="3">The sequence shown here is derived from an EMBL/GenBank/DDBJ whole genome shotgun (WGS) entry which is preliminary data.</text>
</comment>
<accession>A0A0J8D6L4</accession>
<dbReference type="PANTHER" id="PTHR34039:SF1">
    <property type="entry name" value="UPF0102 PROTEIN YRAN"/>
    <property type="match status" value="1"/>
</dbReference>
<gene>
    <name evidence="3" type="ORF">CLCY_2c02520</name>
</gene>
<dbReference type="InterPro" id="IPR011856">
    <property type="entry name" value="tRNA_endonuc-like_dom_sf"/>
</dbReference>
<evidence type="ECO:0000256" key="1">
    <source>
        <dbReference type="ARBA" id="ARBA00006738"/>
    </source>
</evidence>
<dbReference type="CDD" id="cd20736">
    <property type="entry name" value="PoNe_Nuclease"/>
    <property type="match status" value="1"/>
</dbReference>
<dbReference type="Gene3D" id="3.40.1350.10">
    <property type="match status" value="1"/>
</dbReference>
<evidence type="ECO:0000256" key="2">
    <source>
        <dbReference type="HAMAP-Rule" id="MF_00048"/>
    </source>
</evidence>
<dbReference type="AlphaFoldDB" id="A0A0J8D6L4"/>
<dbReference type="RefSeq" id="WP_048570925.1">
    <property type="nucleotide sequence ID" value="NZ_LFVU01000027.1"/>
</dbReference>
<keyword evidence="4" id="KW-1185">Reference proteome</keyword>
<dbReference type="PANTHER" id="PTHR34039">
    <property type="entry name" value="UPF0102 PROTEIN YRAN"/>
    <property type="match status" value="1"/>
</dbReference>
<dbReference type="PATRIC" id="fig|1121307.3.peg.1109"/>
<evidence type="ECO:0000313" key="4">
    <source>
        <dbReference type="Proteomes" id="UP000036756"/>
    </source>
</evidence>
<dbReference type="SUPFAM" id="SSF52980">
    <property type="entry name" value="Restriction endonuclease-like"/>
    <property type="match status" value="1"/>
</dbReference>
<organism evidence="3 4">
    <name type="scientific">Clostridium cylindrosporum DSM 605</name>
    <dbReference type="NCBI Taxonomy" id="1121307"/>
    <lineage>
        <taxon>Bacteria</taxon>
        <taxon>Bacillati</taxon>
        <taxon>Bacillota</taxon>
        <taxon>Clostridia</taxon>
        <taxon>Eubacteriales</taxon>
        <taxon>Clostridiaceae</taxon>
        <taxon>Clostridium</taxon>
    </lineage>
</organism>
<evidence type="ECO:0000313" key="3">
    <source>
        <dbReference type="EMBL" id="KMT21492.1"/>
    </source>
</evidence>
<sequence length="118" mass="13952">MLNNKQKGLQGEKIASEYIKELGYEILENNYRTKKGEIDIIAYQKNTLIFIEVKLRNSLRYGYPIEAINFRKAKTIKSVALDYIRLKSLFEYPVRFDVIEVFLSEDRNYKVTITENAF</sequence>
<reference evidence="3 4" key="1">
    <citation type="submission" date="2015-06" db="EMBL/GenBank/DDBJ databases">
        <title>Draft genome sequence of the purine-degrading Clostridium cylindrosporum HC-1 (DSM 605).</title>
        <authorList>
            <person name="Poehlein A."/>
            <person name="Schiel-Bengelsdorf B."/>
            <person name="Bengelsdorf F."/>
            <person name="Daniel R."/>
            <person name="Duerre P."/>
        </authorList>
    </citation>
    <scope>NUCLEOTIDE SEQUENCE [LARGE SCALE GENOMIC DNA]</scope>
    <source>
        <strain evidence="3 4">DSM 605</strain>
    </source>
</reference>
<dbReference type="Proteomes" id="UP000036756">
    <property type="component" value="Unassembled WGS sequence"/>
</dbReference>
<name>A0A0J8D6L4_CLOCY</name>
<dbReference type="GO" id="GO:0003676">
    <property type="term" value="F:nucleic acid binding"/>
    <property type="evidence" value="ECO:0007669"/>
    <property type="project" value="InterPro"/>
</dbReference>
<dbReference type="OrthoDB" id="9802516at2"/>
<dbReference type="HAMAP" id="MF_00048">
    <property type="entry name" value="UPF0102"/>
    <property type="match status" value="1"/>
</dbReference>
<dbReference type="STRING" id="1121307.CLCY_2c02520"/>
<dbReference type="InterPro" id="IPR011335">
    <property type="entry name" value="Restrct_endonuc-II-like"/>
</dbReference>
<dbReference type="Pfam" id="PF02021">
    <property type="entry name" value="UPF0102"/>
    <property type="match status" value="1"/>
</dbReference>
<proteinExistence type="inferred from homology"/>
<dbReference type="EMBL" id="LFVU01000027">
    <property type="protein sequence ID" value="KMT21492.1"/>
    <property type="molecule type" value="Genomic_DNA"/>
</dbReference>
<dbReference type="InterPro" id="IPR003509">
    <property type="entry name" value="UPF0102_YraN-like"/>
</dbReference>
<comment type="similarity">
    <text evidence="1 2">Belongs to the UPF0102 family.</text>
</comment>
<dbReference type="NCBIfam" id="NF009150">
    <property type="entry name" value="PRK12497.1-3"/>
    <property type="match status" value="1"/>
</dbReference>
<protein>
    <recommendedName>
        <fullName evidence="2">UPF0102 protein CLCY_2c02520</fullName>
    </recommendedName>
</protein>